<comment type="caution">
    <text evidence="1">The sequence shown here is derived from an EMBL/GenBank/DDBJ whole genome shotgun (WGS) entry which is preliminary data.</text>
</comment>
<dbReference type="Proteomes" id="UP001172645">
    <property type="component" value="Unassembled WGS sequence"/>
</dbReference>
<proteinExistence type="predicted"/>
<sequence length="113" mass="12999">MNYFKELIFDWDSSESRCAEAYWKERTAPFGFMISCYREIRGFPFFSYEIEQIIFDSEGEEIAILGVPEDGATLRFSLSLAEAKMKAVAELQNWVESGRAELLKDEAFAPTSK</sequence>
<protein>
    <submittedName>
        <fullName evidence="1">Uncharacterized protein</fullName>
    </submittedName>
</protein>
<evidence type="ECO:0000313" key="1">
    <source>
        <dbReference type="EMBL" id="MDL2399443.1"/>
    </source>
</evidence>
<reference evidence="1" key="1">
    <citation type="submission" date="2023-06" db="EMBL/GenBank/DDBJ databases">
        <title>Phylogenetic Diversity of Rhizobium strains.</title>
        <authorList>
            <person name="Moura F.T."/>
            <person name="Helene L.C.F."/>
            <person name="Hungria M."/>
        </authorList>
    </citation>
    <scope>NUCLEOTIDE SEQUENCE</scope>
    <source>
        <strain evidence="1">CCGE526</strain>
    </source>
</reference>
<organism evidence="1 2">
    <name type="scientific">Rhizobium mayense</name>
    <dbReference type="NCBI Taxonomy" id="1312184"/>
    <lineage>
        <taxon>Bacteria</taxon>
        <taxon>Pseudomonadati</taxon>
        <taxon>Pseudomonadota</taxon>
        <taxon>Alphaproteobacteria</taxon>
        <taxon>Hyphomicrobiales</taxon>
        <taxon>Rhizobiaceae</taxon>
        <taxon>Rhizobium/Agrobacterium group</taxon>
        <taxon>Rhizobium</taxon>
    </lineage>
</organism>
<dbReference type="RefSeq" id="WP_285868403.1">
    <property type="nucleotide sequence ID" value="NZ_JARFYM010000006.1"/>
</dbReference>
<gene>
    <name evidence="1" type="ORF">PY649_11100</name>
</gene>
<accession>A0ABT7JW63</accession>
<evidence type="ECO:0000313" key="2">
    <source>
        <dbReference type="Proteomes" id="UP001172645"/>
    </source>
</evidence>
<name>A0ABT7JW63_9HYPH</name>
<keyword evidence="2" id="KW-1185">Reference proteome</keyword>
<dbReference type="EMBL" id="JARFYM010000006">
    <property type="protein sequence ID" value="MDL2399443.1"/>
    <property type="molecule type" value="Genomic_DNA"/>
</dbReference>